<dbReference type="PROSITE" id="PS51892">
    <property type="entry name" value="SUBTILASE"/>
    <property type="match status" value="1"/>
</dbReference>
<comment type="caution">
    <text evidence="2">The sequence shown here is derived from an EMBL/GenBank/DDBJ whole genome shotgun (WGS) entry which is preliminary data.</text>
</comment>
<evidence type="ECO:0000256" key="1">
    <source>
        <dbReference type="PROSITE-ProRule" id="PRU01240"/>
    </source>
</evidence>
<comment type="similarity">
    <text evidence="1">Belongs to the peptidase S8 family.</text>
</comment>
<protein>
    <recommendedName>
        <fullName evidence="4">Membrane-bound transcription factor site-1 protease</fullName>
    </recommendedName>
</protein>
<dbReference type="AlphaFoldDB" id="A0A2B4R3T5"/>
<proteinExistence type="inferred from homology"/>
<dbReference type="SUPFAM" id="SSF52743">
    <property type="entry name" value="Subtilisin-like"/>
    <property type="match status" value="1"/>
</dbReference>
<dbReference type="CDD" id="cd00306">
    <property type="entry name" value="Peptidases_S8_S53"/>
    <property type="match status" value="1"/>
</dbReference>
<name>A0A2B4R3T5_STYPI</name>
<dbReference type="Gene3D" id="3.40.50.200">
    <property type="entry name" value="Peptidase S8/S53 domain"/>
    <property type="match status" value="1"/>
</dbReference>
<dbReference type="EMBL" id="LSMT01004077">
    <property type="protein sequence ID" value="PFX11057.1"/>
    <property type="molecule type" value="Genomic_DNA"/>
</dbReference>
<dbReference type="InterPro" id="IPR036852">
    <property type="entry name" value="Peptidase_S8/S53_dom_sf"/>
</dbReference>
<dbReference type="Proteomes" id="UP000225706">
    <property type="component" value="Unassembled WGS sequence"/>
</dbReference>
<organism evidence="2 3">
    <name type="scientific">Stylophora pistillata</name>
    <name type="common">Smooth cauliflower coral</name>
    <dbReference type="NCBI Taxonomy" id="50429"/>
    <lineage>
        <taxon>Eukaryota</taxon>
        <taxon>Metazoa</taxon>
        <taxon>Cnidaria</taxon>
        <taxon>Anthozoa</taxon>
        <taxon>Hexacorallia</taxon>
        <taxon>Scleractinia</taxon>
        <taxon>Astrocoeniina</taxon>
        <taxon>Pocilloporidae</taxon>
        <taxon>Stylophora</taxon>
    </lineage>
</organism>
<evidence type="ECO:0008006" key="4">
    <source>
        <dbReference type="Google" id="ProtNLM"/>
    </source>
</evidence>
<dbReference type="GO" id="GO:0004252">
    <property type="term" value="F:serine-type endopeptidase activity"/>
    <property type="evidence" value="ECO:0007669"/>
    <property type="project" value="InterPro"/>
</dbReference>
<accession>A0A2B4R3T5</accession>
<keyword evidence="3" id="KW-1185">Reference proteome</keyword>
<gene>
    <name evidence="2" type="ORF">AWC38_SpisGene25510</name>
</gene>
<reference evidence="3" key="1">
    <citation type="journal article" date="2017" name="bioRxiv">
        <title>Comparative analysis of the genomes of Stylophora pistillata and Acropora digitifera provides evidence for extensive differences between species of corals.</title>
        <authorList>
            <person name="Voolstra C.R."/>
            <person name="Li Y."/>
            <person name="Liew Y.J."/>
            <person name="Baumgarten S."/>
            <person name="Zoccola D."/>
            <person name="Flot J.-F."/>
            <person name="Tambutte S."/>
            <person name="Allemand D."/>
            <person name="Aranda M."/>
        </authorList>
    </citation>
    <scope>NUCLEOTIDE SEQUENCE [LARGE SCALE GENOMIC DNA]</scope>
</reference>
<feature type="non-terminal residue" evidence="2">
    <location>
        <position position="1"/>
    </location>
</feature>
<evidence type="ECO:0000313" key="3">
    <source>
        <dbReference type="Proteomes" id="UP000225706"/>
    </source>
</evidence>
<evidence type="ECO:0000313" key="2">
    <source>
        <dbReference type="EMBL" id="PFX11057.1"/>
    </source>
</evidence>
<comment type="caution">
    <text evidence="1">Lacks conserved residue(s) required for the propagation of feature annotation.</text>
</comment>
<dbReference type="GO" id="GO:0006508">
    <property type="term" value="P:proteolysis"/>
    <property type="evidence" value="ECO:0007669"/>
    <property type="project" value="InterPro"/>
</dbReference>
<sequence length="217" mass="23339">NALPILGKTGVMSIHERGALGNGKRIAICDLGFFKVIPDIMRGTQNLSDKYSDSYTYAWGALGLGNNVLPMQIFGRGSDFKEPVRLPYHGSEMLSYAQTMAPEAQILPVAVDDSAESWIECLTSLSNNPEVDIINMSRGLAGAGSLGSDTFHMIHPGLKKALHQCLAKGKIVILGAGNDGAIIPDMPETPDYSDVRAELFDTTALISRRLQAESVAF</sequence>